<feature type="binding site" evidence="3">
    <location>
        <position position="294"/>
    </location>
    <ligand>
        <name>Mg(2+)</name>
        <dbReference type="ChEBI" id="CHEBI:18420"/>
        <label>1</label>
    </ligand>
</feature>
<dbReference type="Proteomes" id="UP001212981">
    <property type="component" value="Unassembled WGS sequence"/>
</dbReference>
<reference evidence="4" key="1">
    <citation type="submission" date="2023-01" db="EMBL/GenBank/DDBJ databases">
        <title>Human gut microbiome strain richness.</title>
        <authorList>
            <person name="Chen-Liaw A."/>
        </authorList>
    </citation>
    <scope>NUCLEOTIDE SEQUENCE</scope>
    <source>
        <strain evidence="4">D8_m1001271B151109d0_201107</strain>
    </source>
</reference>
<accession>A0AAW6CP02</accession>
<dbReference type="PANTHER" id="PTHR16222:SF24">
    <property type="entry name" value="ADP-RIBOSYLHYDROLASE ARH3"/>
    <property type="match status" value="1"/>
</dbReference>
<feature type="binding site" evidence="3">
    <location>
        <position position="64"/>
    </location>
    <ligand>
        <name>Mg(2+)</name>
        <dbReference type="ChEBI" id="CHEBI:18420"/>
        <label>1</label>
    </ligand>
</feature>
<dbReference type="GO" id="GO:0016787">
    <property type="term" value="F:hydrolase activity"/>
    <property type="evidence" value="ECO:0007669"/>
    <property type="project" value="UniProtKB-KW"/>
</dbReference>
<dbReference type="InterPro" id="IPR050792">
    <property type="entry name" value="ADP-ribosylglycohydrolase"/>
</dbReference>
<protein>
    <submittedName>
        <fullName evidence="4">ADP-ribosylglycohydrolase family protein</fullName>
    </submittedName>
</protein>
<keyword evidence="3" id="KW-0460">Magnesium</keyword>
<dbReference type="SUPFAM" id="SSF101478">
    <property type="entry name" value="ADP-ribosylglycohydrolase"/>
    <property type="match status" value="1"/>
</dbReference>
<dbReference type="GO" id="GO:0046872">
    <property type="term" value="F:metal ion binding"/>
    <property type="evidence" value="ECO:0007669"/>
    <property type="project" value="UniProtKB-KW"/>
</dbReference>
<dbReference type="Gene3D" id="1.10.4080.10">
    <property type="entry name" value="ADP-ribosylation/Crystallin J1"/>
    <property type="match status" value="1"/>
</dbReference>
<dbReference type="AlphaFoldDB" id="A0AAW6CP02"/>
<comment type="caution">
    <text evidence="4">The sequence shown here is derived from an EMBL/GenBank/DDBJ whole genome shotgun (WGS) entry which is preliminary data.</text>
</comment>
<sequence length="343" mass="37316">MNKFEEKVLGVLGSVAYGDALGSATENLPFDQIRGWFKGPIKNFQIPGDTAFALGNKAGQVTDDFSQVYFILEEVLKSKTKLTEEVLIKAMIEWSNHHEYFDRFAGPTTRGAIAMYKDPHKEMKALPGAVVVDYASKATNGAAMKIAPAAILNPCNIESTIQDAILMAKVTHDNSLAMSGACATAVACTTGFLENTSIQQSLYAGLYGAIRGEEIAKEKYRWVAGASVVERIKLAFQIALEYKNNKEEGLKKLYDVIGSGLHISEAVPCAFGIVAMNESNPMQAIVDAANIGYDTDTIAAITGTIVGPHIDINDDEFKSHLSQIETVNNMDLRRLAQQITKLR</sequence>
<evidence type="ECO:0000313" key="5">
    <source>
        <dbReference type="Proteomes" id="UP001212981"/>
    </source>
</evidence>
<feature type="binding site" evidence="3">
    <location>
        <position position="62"/>
    </location>
    <ligand>
        <name>Mg(2+)</name>
        <dbReference type="ChEBI" id="CHEBI:18420"/>
        <label>1</label>
    </ligand>
</feature>
<comment type="cofactor">
    <cofactor evidence="3">
        <name>Mg(2+)</name>
        <dbReference type="ChEBI" id="CHEBI:18420"/>
    </cofactor>
    <text evidence="3">Binds 2 magnesium ions per subunit.</text>
</comment>
<dbReference type="InterPro" id="IPR036705">
    <property type="entry name" value="Ribosyl_crysJ1_sf"/>
</dbReference>
<dbReference type="RefSeq" id="WP_272000913.1">
    <property type="nucleotide sequence ID" value="NZ_JAQLXO010000001.1"/>
</dbReference>
<evidence type="ECO:0000256" key="3">
    <source>
        <dbReference type="PIRSR" id="PIRSR605502-1"/>
    </source>
</evidence>
<dbReference type="InterPro" id="IPR005502">
    <property type="entry name" value="Ribosyl_crysJ1"/>
</dbReference>
<name>A0AAW6CP02_9FIRM</name>
<organism evidence="4 5">
    <name type="scientific">Faecalicoccus pleomorphus</name>
    <dbReference type="NCBI Taxonomy" id="1323"/>
    <lineage>
        <taxon>Bacteria</taxon>
        <taxon>Bacillati</taxon>
        <taxon>Bacillota</taxon>
        <taxon>Erysipelotrichia</taxon>
        <taxon>Erysipelotrichales</taxon>
        <taxon>Erysipelotrichaceae</taxon>
        <taxon>Faecalicoccus</taxon>
    </lineage>
</organism>
<gene>
    <name evidence="4" type="ORF">PND82_01890</name>
</gene>
<feature type="binding site" evidence="3">
    <location>
        <position position="297"/>
    </location>
    <ligand>
        <name>Mg(2+)</name>
        <dbReference type="ChEBI" id="CHEBI:18420"/>
        <label>1</label>
    </ligand>
</feature>
<proteinExistence type="inferred from homology"/>
<keyword evidence="3" id="KW-0479">Metal-binding</keyword>
<evidence type="ECO:0000256" key="1">
    <source>
        <dbReference type="ARBA" id="ARBA00010702"/>
    </source>
</evidence>
<dbReference type="EMBL" id="JAQLXO010000001">
    <property type="protein sequence ID" value="MDB7981568.1"/>
    <property type="molecule type" value="Genomic_DNA"/>
</dbReference>
<comment type="similarity">
    <text evidence="1">Belongs to the ADP-ribosylglycohydrolase family.</text>
</comment>
<keyword evidence="2" id="KW-0378">Hydrolase</keyword>
<evidence type="ECO:0000256" key="2">
    <source>
        <dbReference type="ARBA" id="ARBA00022801"/>
    </source>
</evidence>
<dbReference type="Pfam" id="PF03747">
    <property type="entry name" value="ADP_ribosyl_GH"/>
    <property type="match status" value="1"/>
</dbReference>
<evidence type="ECO:0000313" key="4">
    <source>
        <dbReference type="EMBL" id="MDB7981568.1"/>
    </source>
</evidence>
<feature type="binding site" evidence="3">
    <location>
        <position position="296"/>
    </location>
    <ligand>
        <name>Mg(2+)</name>
        <dbReference type="ChEBI" id="CHEBI:18420"/>
        <label>1</label>
    </ligand>
</feature>
<feature type="binding site" evidence="3">
    <location>
        <position position="63"/>
    </location>
    <ligand>
        <name>Mg(2+)</name>
        <dbReference type="ChEBI" id="CHEBI:18420"/>
        <label>1</label>
    </ligand>
</feature>
<dbReference type="PANTHER" id="PTHR16222">
    <property type="entry name" value="ADP-RIBOSYLGLYCOHYDROLASE"/>
    <property type="match status" value="1"/>
</dbReference>